<sequence length="618" mass="69451">MSDIIQLLPDSIANQIAAGEVVQRPASAVKELLENSIDAGSTNIKLIVKEAGKSLIQVIDNGAGMSENDARMSFERHATSKLRKSEDLFSIRTMGFRGEALASIAAISQVELKTKQDEEELGTLLQIDGSELKKHEAVSCKTGTSICVKNLFYNVPARRNFLKSNPVELKHIIDEFVRIALANPDIHLSFMQNDLEVYNLPPGKLSHRIVNIFGKNYKEQLATCEENTSHINIRGYIGKPEFAKKTRGEQFFFANNRFIKSSYLNHAVLNAYEGLLPENHHPFYVLFIEIDPKHIDINVHPTKTEIKFEDERTMYAIIRSAVKQALGTHNITPTLDFEQDANFQSITSSKLSYQNVISAKRDYEQFKKLPREKSNLANWEKLFDENKGWTSFESENQGEEPSKEITLTFESAANKISSSGSGTEKVSDFEEKSSITQIHHRYIMTQVKSGIMLIDQEVAHERILFEKFSKALENKSGASQQYLFPQTLELSPADYALVMELKEEIQSLGFVFNEFGKSTIVINGGPADITGTSEKELFEGLIEQFKKNKAELSLEVKENMARSIAKRSGIKAGQALTGGEMNALIDQLFACENPNYSPNGQLTFFILSLDKIANFFNK</sequence>
<dbReference type="CDD" id="cd00782">
    <property type="entry name" value="MutL_Trans"/>
    <property type="match status" value="1"/>
</dbReference>
<feature type="domain" description="MutL C-terminal dimerisation" evidence="6">
    <location>
        <begin position="434"/>
        <end position="576"/>
    </location>
</feature>
<dbReference type="InterPro" id="IPR042121">
    <property type="entry name" value="MutL_C_regsub"/>
</dbReference>
<dbReference type="EMBL" id="JAUJEA010000009">
    <property type="protein sequence ID" value="MDN5204084.1"/>
    <property type="molecule type" value="Genomic_DNA"/>
</dbReference>
<dbReference type="InterPro" id="IPR014762">
    <property type="entry name" value="DNA_mismatch_repair_CS"/>
</dbReference>
<keyword evidence="8" id="KW-0540">Nuclease</keyword>
<keyword evidence="3 5" id="KW-0227">DNA damage</keyword>
<reference evidence="8" key="1">
    <citation type="submission" date="2023-06" db="EMBL/GenBank/DDBJ databases">
        <title>Genomic of Parafulvivirga corallium.</title>
        <authorList>
            <person name="Wang G."/>
        </authorList>
    </citation>
    <scope>NUCLEOTIDE SEQUENCE</scope>
    <source>
        <strain evidence="8">BMA10</strain>
    </source>
</reference>
<keyword evidence="9" id="KW-1185">Reference proteome</keyword>
<dbReference type="NCBIfam" id="TIGR00585">
    <property type="entry name" value="mutl"/>
    <property type="match status" value="1"/>
</dbReference>
<keyword evidence="8" id="KW-0255">Endonuclease</keyword>
<dbReference type="InterPro" id="IPR042120">
    <property type="entry name" value="MutL_C_dimsub"/>
</dbReference>
<dbReference type="Gene3D" id="3.30.230.10">
    <property type="match status" value="1"/>
</dbReference>
<dbReference type="InterPro" id="IPR038973">
    <property type="entry name" value="MutL/Mlh/Pms-like"/>
</dbReference>
<evidence type="ECO:0000259" key="7">
    <source>
        <dbReference type="SMART" id="SM01340"/>
    </source>
</evidence>
<dbReference type="Pfam" id="PF08676">
    <property type="entry name" value="MutL_C"/>
    <property type="match status" value="1"/>
</dbReference>
<dbReference type="InterPro" id="IPR020568">
    <property type="entry name" value="Ribosomal_Su5_D2-typ_SF"/>
</dbReference>
<dbReference type="SMART" id="SM00853">
    <property type="entry name" value="MutL_C"/>
    <property type="match status" value="1"/>
</dbReference>
<proteinExistence type="inferred from homology"/>
<evidence type="ECO:0000256" key="2">
    <source>
        <dbReference type="ARBA" id="ARBA00021975"/>
    </source>
</evidence>
<evidence type="ECO:0000259" key="6">
    <source>
        <dbReference type="SMART" id="SM00853"/>
    </source>
</evidence>
<organism evidence="8 9">
    <name type="scientific">Splendidivirga corallicola</name>
    <dbReference type="NCBI Taxonomy" id="3051826"/>
    <lineage>
        <taxon>Bacteria</taxon>
        <taxon>Pseudomonadati</taxon>
        <taxon>Bacteroidota</taxon>
        <taxon>Cytophagia</taxon>
        <taxon>Cytophagales</taxon>
        <taxon>Splendidivirgaceae</taxon>
        <taxon>Splendidivirga</taxon>
    </lineage>
</organism>
<dbReference type="SUPFAM" id="SSF118116">
    <property type="entry name" value="DNA mismatch repair protein MutL"/>
    <property type="match status" value="1"/>
</dbReference>
<dbReference type="InterPro" id="IPR014790">
    <property type="entry name" value="MutL_C"/>
</dbReference>
<dbReference type="RefSeq" id="WP_346754107.1">
    <property type="nucleotide sequence ID" value="NZ_JAUJEA010000009.1"/>
</dbReference>
<evidence type="ECO:0000256" key="4">
    <source>
        <dbReference type="ARBA" id="ARBA00023204"/>
    </source>
</evidence>
<dbReference type="PROSITE" id="PS00058">
    <property type="entry name" value="DNA_MISMATCH_REPAIR_1"/>
    <property type="match status" value="1"/>
</dbReference>
<dbReference type="HAMAP" id="MF_00149">
    <property type="entry name" value="DNA_mis_repair"/>
    <property type="match status" value="1"/>
</dbReference>
<feature type="domain" description="DNA mismatch repair protein S5" evidence="7">
    <location>
        <begin position="209"/>
        <end position="327"/>
    </location>
</feature>
<dbReference type="GO" id="GO:0004519">
    <property type="term" value="F:endonuclease activity"/>
    <property type="evidence" value="ECO:0007669"/>
    <property type="project" value="UniProtKB-KW"/>
</dbReference>
<comment type="caution">
    <text evidence="8">The sequence shown here is derived from an EMBL/GenBank/DDBJ whole genome shotgun (WGS) entry which is preliminary data.</text>
</comment>
<evidence type="ECO:0000313" key="9">
    <source>
        <dbReference type="Proteomes" id="UP001172082"/>
    </source>
</evidence>
<protein>
    <recommendedName>
        <fullName evidence="2 5">DNA mismatch repair protein MutL</fullName>
    </recommendedName>
</protein>
<dbReference type="InterPro" id="IPR037198">
    <property type="entry name" value="MutL_C_sf"/>
</dbReference>
<gene>
    <name evidence="5 8" type="primary">mutL</name>
    <name evidence="8" type="ORF">QQ008_22015</name>
</gene>
<dbReference type="CDD" id="cd16926">
    <property type="entry name" value="HATPase_MutL-MLH-PMS-like"/>
    <property type="match status" value="1"/>
</dbReference>
<dbReference type="Pfam" id="PF13589">
    <property type="entry name" value="HATPase_c_3"/>
    <property type="match status" value="1"/>
</dbReference>
<dbReference type="Gene3D" id="3.30.1370.100">
    <property type="entry name" value="MutL, C-terminal domain, regulatory subdomain"/>
    <property type="match status" value="1"/>
</dbReference>
<keyword evidence="4 5" id="KW-0234">DNA repair</keyword>
<name>A0ABT8KTL4_9BACT</name>
<evidence type="ECO:0000256" key="5">
    <source>
        <dbReference type="HAMAP-Rule" id="MF_00149"/>
    </source>
</evidence>
<comment type="similarity">
    <text evidence="1 5">Belongs to the DNA mismatch repair MutL/HexB family.</text>
</comment>
<dbReference type="Gene3D" id="3.30.1540.20">
    <property type="entry name" value="MutL, C-terminal domain, dimerisation subdomain"/>
    <property type="match status" value="1"/>
</dbReference>
<dbReference type="PANTHER" id="PTHR10073">
    <property type="entry name" value="DNA MISMATCH REPAIR PROTEIN MLH, PMS, MUTL"/>
    <property type="match status" value="1"/>
</dbReference>
<dbReference type="InterPro" id="IPR002099">
    <property type="entry name" value="MutL/Mlh/PMS"/>
</dbReference>
<accession>A0ABT8KTL4</accession>
<dbReference type="Pfam" id="PF01119">
    <property type="entry name" value="DNA_mis_repair"/>
    <property type="match status" value="1"/>
</dbReference>
<dbReference type="InterPro" id="IPR013507">
    <property type="entry name" value="DNA_mismatch_S5_2-like"/>
</dbReference>
<comment type="function">
    <text evidence="5">This protein is involved in the repair of mismatches in DNA. It is required for dam-dependent methyl-directed DNA mismatch repair. May act as a 'molecular matchmaker', a protein that promotes the formation of a stable complex between two or more DNA-binding proteins in an ATP-dependent manner without itself being part of a final effector complex.</text>
</comment>
<dbReference type="Proteomes" id="UP001172082">
    <property type="component" value="Unassembled WGS sequence"/>
</dbReference>
<dbReference type="SMART" id="SM01340">
    <property type="entry name" value="DNA_mis_repair"/>
    <property type="match status" value="1"/>
</dbReference>
<evidence type="ECO:0000256" key="3">
    <source>
        <dbReference type="ARBA" id="ARBA00022763"/>
    </source>
</evidence>
<dbReference type="InterPro" id="IPR014721">
    <property type="entry name" value="Ribsml_uS5_D2-typ_fold_subgr"/>
</dbReference>
<dbReference type="InterPro" id="IPR020667">
    <property type="entry name" value="DNA_mismatch_repair_MutL"/>
</dbReference>
<dbReference type="PANTHER" id="PTHR10073:SF12">
    <property type="entry name" value="DNA MISMATCH REPAIR PROTEIN MLH1"/>
    <property type="match status" value="1"/>
</dbReference>
<dbReference type="InterPro" id="IPR036890">
    <property type="entry name" value="HATPase_C_sf"/>
</dbReference>
<keyword evidence="8" id="KW-0378">Hydrolase</keyword>
<dbReference type="SUPFAM" id="SSF55874">
    <property type="entry name" value="ATPase domain of HSP90 chaperone/DNA topoisomerase II/histidine kinase"/>
    <property type="match status" value="1"/>
</dbReference>
<evidence type="ECO:0000256" key="1">
    <source>
        <dbReference type="ARBA" id="ARBA00006082"/>
    </source>
</evidence>
<dbReference type="SUPFAM" id="SSF54211">
    <property type="entry name" value="Ribosomal protein S5 domain 2-like"/>
    <property type="match status" value="1"/>
</dbReference>
<dbReference type="Gene3D" id="3.30.565.10">
    <property type="entry name" value="Histidine kinase-like ATPase, C-terminal domain"/>
    <property type="match status" value="1"/>
</dbReference>
<evidence type="ECO:0000313" key="8">
    <source>
        <dbReference type="EMBL" id="MDN5204084.1"/>
    </source>
</evidence>